<keyword evidence="1" id="KW-0479">Metal-binding</keyword>
<feature type="domain" description="Calcineurin-like phosphoesterase" evidence="6">
    <location>
        <begin position="32"/>
        <end position="226"/>
    </location>
</feature>
<dbReference type="OrthoDB" id="5241795at2"/>
<dbReference type="InterPro" id="IPR029052">
    <property type="entry name" value="Metallo-depent_PP-like"/>
</dbReference>
<proteinExistence type="inferred from homology"/>
<evidence type="ECO:0000256" key="3">
    <source>
        <dbReference type="ARBA" id="ARBA00023004"/>
    </source>
</evidence>
<dbReference type="RefSeq" id="WP_137447724.1">
    <property type="nucleotide sequence ID" value="NZ_SZZH01000001.1"/>
</dbReference>
<evidence type="ECO:0000256" key="4">
    <source>
        <dbReference type="ARBA" id="ARBA00025742"/>
    </source>
</evidence>
<sequence>MTGVAHDAHRDARRDDWLTPDGSPVARPTHLLAHLSDTHLTPAGVRYNAVLDADAALGRAVDVLAAAVADGRRLDGVVVTGDLTDTGDPDAYRRLRDALDRLGVPVVYATGNHDVRTEFHRSLLGRESEQPVLQVHDLSGLRVVVLDSTIPGHGHGRLDADHLAELTAVLADPAPHGTVLALHHAPLPAPSPLLSYFALEAGSRAALARALAGTDVRLILAGHHHLPQTGLLAGVPVAVAGSTAIRTDPLAPAGHERTWASGAFGVVEFYPDTLTVSTIPVDGADMVFDLDADGCRTIVERHPID</sequence>
<dbReference type="GO" id="GO:0016787">
    <property type="term" value="F:hydrolase activity"/>
    <property type="evidence" value="ECO:0007669"/>
    <property type="project" value="UniProtKB-KW"/>
</dbReference>
<dbReference type="PANTHER" id="PTHR42988:SF2">
    <property type="entry name" value="CYCLIC NUCLEOTIDE PHOSPHODIESTERASE CBUA0032-RELATED"/>
    <property type="match status" value="1"/>
</dbReference>
<keyword evidence="8" id="KW-1185">Reference proteome</keyword>
<dbReference type="GO" id="GO:0046872">
    <property type="term" value="F:metal ion binding"/>
    <property type="evidence" value="ECO:0007669"/>
    <property type="project" value="UniProtKB-KW"/>
</dbReference>
<evidence type="ECO:0000259" key="6">
    <source>
        <dbReference type="Pfam" id="PF00149"/>
    </source>
</evidence>
<dbReference type="EMBL" id="SZZH01000001">
    <property type="protein sequence ID" value="TKV60420.1"/>
    <property type="molecule type" value="Genomic_DNA"/>
</dbReference>
<dbReference type="Pfam" id="PF00149">
    <property type="entry name" value="Metallophos"/>
    <property type="match status" value="1"/>
</dbReference>
<dbReference type="SUPFAM" id="SSF56300">
    <property type="entry name" value="Metallo-dependent phosphatases"/>
    <property type="match status" value="1"/>
</dbReference>
<comment type="similarity">
    <text evidence="4">Belongs to the cyclic nucleotide phosphodiesterase class-III family.</text>
</comment>
<dbReference type="InterPro" id="IPR050884">
    <property type="entry name" value="CNP_phosphodiesterase-III"/>
</dbReference>
<dbReference type="PANTHER" id="PTHR42988">
    <property type="entry name" value="PHOSPHOHYDROLASE"/>
    <property type="match status" value="1"/>
</dbReference>
<dbReference type="InterPro" id="IPR004843">
    <property type="entry name" value="Calcineurin-like_PHP"/>
</dbReference>
<dbReference type="Proteomes" id="UP000306985">
    <property type="component" value="Unassembled WGS sequence"/>
</dbReference>
<evidence type="ECO:0000256" key="5">
    <source>
        <dbReference type="SAM" id="MobiDB-lite"/>
    </source>
</evidence>
<gene>
    <name evidence="7" type="ORF">FDO65_01510</name>
</gene>
<evidence type="ECO:0000256" key="2">
    <source>
        <dbReference type="ARBA" id="ARBA00022801"/>
    </source>
</evidence>
<feature type="region of interest" description="Disordered" evidence="5">
    <location>
        <begin position="1"/>
        <end position="23"/>
    </location>
</feature>
<dbReference type="AlphaFoldDB" id="A0A4U6QJ20"/>
<protein>
    <recommendedName>
        <fullName evidence="6">Calcineurin-like phosphoesterase domain-containing protein</fullName>
    </recommendedName>
</protein>
<reference evidence="7 8" key="1">
    <citation type="submission" date="2019-05" db="EMBL/GenBank/DDBJ databases">
        <title>Nakamurella sp. N5BH11, whole genome shotgun sequence.</title>
        <authorList>
            <person name="Tuo L."/>
        </authorList>
    </citation>
    <scope>NUCLEOTIDE SEQUENCE [LARGE SCALE GENOMIC DNA]</scope>
    <source>
        <strain evidence="7 8">N5BH11</strain>
    </source>
</reference>
<evidence type="ECO:0000256" key="1">
    <source>
        <dbReference type="ARBA" id="ARBA00022723"/>
    </source>
</evidence>
<organism evidence="7 8">
    <name type="scientific">Nakamurella flava</name>
    <dbReference type="NCBI Taxonomy" id="2576308"/>
    <lineage>
        <taxon>Bacteria</taxon>
        <taxon>Bacillati</taxon>
        <taxon>Actinomycetota</taxon>
        <taxon>Actinomycetes</taxon>
        <taxon>Nakamurellales</taxon>
        <taxon>Nakamurellaceae</taxon>
        <taxon>Nakamurella</taxon>
    </lineage>
</organism>
<accession>A0A4U6QJ20</accession>
<feature type="compositionally biased region" description="Basic and acidic residues" evidence="5">
    <location>
        <begin position="1"/>
        <end position="17"/>
    </location>
</feature>
<keyword evidence="3" id="KW-0408">Iron</keyword>
<comment type="caution">
    <text evidence="7">The sequence shown here is derived from an EMBL/GenBank/DDBJ whole genome shotgun (WGS) entry which is preliminary data.</text>
</comment>
<name>A0A4U6QJ20_9ACTN</name>
<evidence type="ECO:0000313" key="7">
    <source>
        <dbReference type="EMBL" id="TKV60420.1"/>
    </source>
</evidence>
<evidence type="ECO:0000313" key="8">
    <source>
        <dbReference type="Proteomes" id="UP000306985"/>
    </source>
</evidence>
<dbReference type="Gene3D" id="3.60.21.10">
    <property type="match status" value="1"/>
</dbReference>
<keyword evidence="2" id="KW-0378">Hydrolase</keyword>